<dbReference type="EMBL" id="ACIZ01000071">
    <property type="protein sequence ID" value="EEN80085.1"/>
    <property type="molecule type" value="Genomic_DNA"/>
</dbReference>
<keyword evidence="1" id="KW-0472">Membrane</keyword>
<keyword evidence="1" id="KW-0812">Transmembrane</keyword>
<keyword evidence="1" id="KW-1133">Transmembrane helix</keyword>
<sequence>MKLTIKKQVRHSAPTFDDEMIVLEIRLIAGFFLNKSIVISMIARVP</sequence>
<dbReference type="Proteomes" id="UP000004525">
    <property type="component" value="Unassembled WGS sequence"/>
</dbReference>
<reference evidence="2" key="1">
    <citation type="submission" date="2009-01" db="EMBL/GenBank/DDBJ databases">
        <authorList>
            <person name="Qin X."/>
            <person name="Bachman B."/>
            <person name="Battles P."/>
            <person name="Bell A."/>
            <person name="Bess C."/>
            <person name="Bickham C."/>
            <person name="Chaboub L."/>
            <person name="Chen D."/>
            <person name="Coyle M."/>
            <person name="Deiros D.R."/>
            <person name="Dinh H."/>
            <person name="Forbes L."/>
            <person name="Fowler G."/>
            <person name="Francisco L."/>
            <person name="Fu Q."/>
            <person name="Gubbala S."/>
            <person name="Hale W."/>
            <person name="Han Y."/>
            <person name="Hemphill L."/>
            <person name="Highlander S.K."/>
            <person name="Hirani K."/>
            <person name="Hogues M."/>
            <person name="Jackson L."/>
            <person name="Jakkamsetti A."/>
            <person name="Javaid M."/>
            <person name="Jiang H."/>
            <person name="Korchina V."/>
            <person name="Kovar C."/>
            <person name="Lara F."/>
            <person name="Lee S."/>
            <person name="Mata R."/>
            <person name="Mathew T."/>
            <person name="Moen C."/>
            <person name="Morales K."/>
            <person name="Munidasa M."/>
            <person name="Nazareth L."/>
            <person name="Ngo R."/>
            <person name="Nguyen L."/>
            <person name="Okwuonu G."/>
            <person name="Ongeri F."/>
            <person name="Patil S."/>
            <person name="Petrosino J."/>
            <person name="Pham C."/>
            <person name="Pham P."/>
            <person name="Pu L.-L."/>
            <person name="Puazo M."/>
            <person name="Raj R."/>
            <person name="Reid J."/>
            <person name="Rouhana J."/>
            <person name="Saada N."/>
            <person name="Shang Y."/>
            <person name="Simmons D."/>
            <person name="Thornton R."/>
            <person name="Warren J."/>
            <person name="Weissenberger G."/>
            <person name="Zhang J."/>
            <person name="Zhang L."/>
            <person name="Zhou C."/>
            <person name="Zhu D."/>
            <person name="Muzny D."/>
            <person name="Worley K."/>
            <person name="Gibbs R."/>
        </authorList>
    </citation>
    <scope>NUCLEOTIDE SEQUENCE [LARGE SCALE GENOMIC DNA]</scope>
    <source>
        <strain evidence="2">LMS2-1</strain>
    </source>
</reference>
<proteinExistence type="predicted"/>
<evidence type="ECO:0000313" key="2">
    <source>
        <dbReference type="EMBL" id="EEN80085.1"/>
    </source>
</evidence>
<gene>
    <name evidence="2" type="ORF">HMPREF0539_1817</name>
</gene>
<protein>
    <submittedName>
        <fullName evidence="2">Uncharacterized protein</fullName>
    </submittedName>
</protein>
<dbReference type="HOGENOM" id="CLU_3185213_0_0_9"/>
<feature type="transmembrane region" description="Helical" evidence="1">
    <location>
        <begin position="21"/>
        <end position="43"/>
    </location>
</feature>
<name>C2JY32_LACRM</name>
<keyword evidence="3" id="KW-1185">Reference proteome</keyword>
<comment type="caution">
    <text evidence="2">The sequence shown here is derived from an EMBL/GenBank/DDBJ whole genome shotgun (WGS) entry which is preliminary data.</text>
</comment>
<evidence type="ECO:0000256" key="1">
    <source>
        <dbReference type="SAM" id="Phobius"/>
    </source>
</evidence>
<organism evidence="2 3">
    <name type="scientific">Lacticaseibacillus rhamnosus (strain LMS2-1)</name>
    <dbReference type="NCBI Taxonomy" id="525361"/>
    <lineage>
        <taxon>Bacteria</taxon>
        <taxon>Bacillati</taxon>
        <taxon>Bacillota</taxon>
        <taxon>Bacilli</taxon>
        <taxon>Lactobacillales</taxon>
        <taxon>Lactobacillaceae</taxon>
        <taxon>Lacticaseibacillus</taxon>
    </lineage>
</organism>
<accession>C2JY32</accession>
<dbReference type="AlphaFoldDB" id="C2JY32"/>
<evidence type="ECO:0000313" key="3">
    <source>
        <dbReference type="Proteomes" id="UP000004525"/>
    </source>
</evidence>